<reference evidence="4 5" key="1">
    <citation type="submission" date="2018-08" db="EMBL/GenBank/DDBJ databases">
        <title>Comparative analysis of Burkholderia isolates from Puerto Rico.</title>
        <authorList>
            <person name="Hall C."/>
            <person name="Sahl J."/>
            <person name="Wagner D."/>
        </authorList>
    </citation>
    <scope>NUCLEOTIDE SEQUENCE [LARGE SCALE GENOMIC DNA]</scope>
    <source>
        <strain evidence="4 5">Bp9025</strain>
    </source>
</reference>
<keyword evidence="2" id="KW-0949">S-adenosyl-L-methionine</keyword>
<organism evidence="4 5">
    <name type="scientific">Burkholderia contaminans</name>
    <dbReference type="NCBI Taxonomy" id="488447"/>
    <lineage>
        <taxon>Bacteria</taxon>
        <taxon>Pseudomonadati</taxon>
        <taxon>Pseudomonadota</taxon>
        <taxon>Betaproteobacteria</taxon>
        <taxon>Burkholderiales</taxon>
        <taxon>Burkholderiaceae</taxon>
        <taxon>Burkholderia</taxon>
        <taxon>Burkholderia cepacia complex</taxon>
    </lineage>
</organism>
<dbReference type="CDD" id="cd02440">
    <property type="entry name" value="AdoMet_MTases"/>
    <property type="match status" value="1"/>
</dbReference>
<dbReference type="Gene3D" id="3.40.50.150">
    <property type="entry name" value="Vaccinia Virus protein VP39"/>
    <property type="match status" value="1"/>
</dbReference>
<evidence type="ECO:0000256" key="2">
    <source>
        <dbReference type="ARBA" id="ARBA00022691"/>
    </source>
</evidence>
<dbReference type="PROSITE" id="PS00092">
    <property type="entry name" value="N6_MTASE"/>
    <property type="match status" value="1"/>
</dbReference>
<evidence type="ECO:0000313" key="5">
    <source>
        <dbReference type="Proteomes" id="UP000277921"/>
    </source>
</evidence>
<keyword evidence="4" id="KW-0808">Transferase</keyword>
<name>A0A3N8PU10_9BURK</name>
<feature type="domain" description="Methyltransferase small" evidence="3">
    <location>
        <begin position="15"/>
        <end position="146"/>
    </location>
</feature>
<dbReference type="RefSeq" id="WP_124579780.1">
    <property type="nucleotide sequence ID" value="NZ_QTQV01000009.1"/>
</dbReference>
<dbReference type="GO" id="GO:0008170">
    <property type="term" value="F:N-methyltransferase activity"/>
    <property type="evidence" value="ECO:0007669"/>
    <property type="project" value="UniProtKB-ARBA"/>
</dbReference>
<sequence>MTDRFYTSPELADTLLSFASRNKPKLVADFACGEGSLLLAAERRWPDAKMLANDISRATISKVRRQRPEWQYSCADFLSQMSIRSSALRYHHGKVDLVVINPPFSRRDRKTYPVELSGTHFSATIATAFLVNCIRYLSVEGSLLAVLPDGCLVSRQDNPVWEELRRTFKIEVIRDNSRSAFARVRARTCLVRLTRDVDEFSQVSDEIATGAVSVIRGSCQMHARQRSRALAAAALVHTTHLKGGAVLDSAERVEGKAIQGPALLFPRVGLVTPDKLCILEGGRRIVLSDCVLAVRCRSVSAARVMRTQILDAWPIFAASFRGTGAPYITVERASNVLSRILTKSTLEQRSSMSTVEFTMN</sequence>
<comment type="caution">
    <text evidence="4">The sequence shown here is derived from an EMBL/GenBank/DDBJ whole genome shotgun (WGS) entry which is preliminary data.</text>
</comment>
<dbReference type="InterPro" id="IPR007848">
    <property type="entry name" value="Small_mtfrase_dom"/>
</dbReference>
<accession>A0A3N8PU10</accession>
<dbReference type="InterPro" id="IPR029063">
    <property type="entry name" value="SAM-dependent_MTases_sf"/>
</dbReference>
<protein>
    <submittedName>
        <fullName evidence="4">Methyltransferase domain-containing protein</fullName>
    </submittedName>
</protein>
<evidence type="ECO:0000313" key="4">
    <source>
        <dbReference type="EMBL" id="RQT14805.1"/>
    </source>
</evidence>
<evidence type="ECO:0000259" key="3">
    <source>
        <dbReference type="Pfam" id="PF05175"/>
    </source>
</evidence>
<dbReference type="EMBL" id="QTQV01000009">
    <property type="protein sequence ID" value="RQT14805.1"/>
    <property type="molecule type" value="Genomic_DNA"/>
</dbReference>
<proteinExistence type="predicted"/>
<dbReference type="GO" id="GO:0032259">
    <property type="term" value="P:methylation"/>
    <property type="evidence" value="ECO:0007669"/>
    <property type="project" value="UniProtKB-KW"/>
</dbReference>
<dbReference type="Proteomes" id="UP000277921">
    <property type="component" value="Unassembled WGS sequence"/>
</dbReference>
<dbReference type="AlphaFoldDB" id="A0A3N8PU10"/>
<gene>
    <name evidence="4" type="ORF">DF051_16660</name>
</gene>
<dbReference type="GO" id="GO:0008757">
    <property type="term" value="F:S-adenosylmethionine-dependent methyltransferase activity"/>
    <property type="evidence" value="ECO:0007669"/>
    <property type="project" value="UniProtKB-ARBA"/>
</dbReference>
<dbReference type="SUPFAM" id="SSF53335">
    <property type="entry name" value="S-adenosyl-L-methionine-dependent methyltransferases"/>
    <property type="match status" value="1"/>
</dbReference>
<dbReference type="PRINTS" id="PR00507">
    <property type="entry name" value="N12N6MTFRASE"/>
</dbReference>
<dbReference type="Pfam" id="PF05175">
    <property type="entry name" value="MTS"/>
    <property type="match status" value="1"/>
</dbReference>
<evidence type="ECO:0000256" key="1">
    <source>
        <dbReference type="ARBA" id="ARBA00022603"/>
    </source>
</evidence>
<dbReference type="GO" id="GO:0003676">
    <property type="term" value="F:nucleic acid binding"/>
    <property type="evidence" value="ECO:0007669"/>
    <property type="project" value="InterPro"/>
</dbReference>
<keyword evidence="1 4" id="KW-0489">Methyltransferase</keyword>
<dbReference type="InterPro" id="IPR002052">
    <property type="entry name" value="DNA_methylase_N6_adenine_CS"/>
</dbReference>